<dbReference type="NCBIfam" id="NF003921">
    <property type="entry name" value="PRK05443.2-2"/>
    <property type="match status" value="1"/>
</dbReference>
<dbReference type="CDD" id="cd09168">
    <property type="entry name" value="PLDc_PaPPK1_C2_like"/>
    <property type="match status" value="1"/>
</dbReference>
<dbReference type="NCBIfam" id="NF003917">
    <property type="entry name" value="PRK05443.1-1"/>
    <property type="match status" value="1"/>
</dbReference>
<dbReference type="GO" id="GO:0005524">
    <property type="term" value="F:ATP binding"/>
    <property type="evidence" value="ECO:0007669"/>
    <property type="project" value="UniProtKB-KW"/>
</dbReference>
<dbReference type="SUPFAM" id="SSF56024">
    <property type="entry name" value="Phospholipase D/nuclease"/>
    <property type="match status" value="2"/>
</dbReference>
<gene>
    <name evidence="10" type="primary">ppk1</name>
    <name evidence="7" type="synonym">ppk</name>
    <name evidence="10" type="ORF">JFL75_06205</name>
</gene>
<dbReference type="Pfam" id="PF17941">
    <property type="entry name" value="PP_kinase_C_1"/>
    <property type="match status" value="1"/>
</dbReference>
<evidence type="ECO:0000256" key="7">
    <source>
        <dbReference type="HAMAP-Rule" id="MF_00347"/>
    </source>
</evidence>
<dbReference type="HAMAP" id="MF_00347">
    <property type="entry name" value="Polyphosphate_kinase"/>
    <property type="match status" value="1"/>
</dbReference>
<proteinExistence type="inferred from homology"/>
<keyword evidence="6 7" id="KW-0460">Magnesium</keyword>
<dbReference type="InterPro" id="IPR024953">
    <property type="entry name" value="PP_kinase_middle"/>
</dbReference>
<protein>
    <recommendedName>
        <fullName evidence="7 8">Polyphosphate kinase</fullName>
        <ecNumber evidence="7 8">2.7.4.1</ecNumber>
    </recommendedName>
    <alternativeName>
        <fullName evidence="7">ATP-polyphosphate phosphotransferase</fullName>
    </alternativeName>
    <alternativeName>
        <fullName evidence="7">Polyphosphoric acid kinase</fullName>
    </alternativeName>
</protein>
<dbReference type="EMBL" id="CP067089">
    <property type="protein sequence ID" value="QQO10503.1"/>
    <property type="molecule type" value="Genomic_DNA"/>
</dbReference>
<comment type="PTM">
    <text evidence="7 8">An intermediate of this reaction is the autophosphorylated ppk in which a phosphate is covalently linked to a histidine residue through a N-P bond.</text>
</comment>
<dbReference type="InterPro" id="IPR036830">
    <property type="entry name" value="PP_kinase_middle_dom_sf"/>
</dbReference>
<dbReference type="SUPFAM" id="SSF143724">
    <property type="entry name" value="PHP14-like"/>
    <property type="match status" value="1"/>
</dbReference>
<evidence type="ECO:0000256" key="8">
    <source>
        <dbReference type="RuleBase" id="RU003800"/>
    </source>
</evidence>
<keyword evidence="3 7" id="KW-0547">Nucleotide-binding</keyword>
<dbReference type="PANTHER" id="PTHR30218:SF0">
    <property type="entry name" value="POLYPHOSPHATE KINASE"/>
    <property type="match status" value="1"/>
</dbReference>
<dbReference type="Gene3D" id="3.30.1840.10">
    <property type="entry name" value="Polyphosphate kinase middle domain"/>
    <property type="match status" value="1"/>
</dbReference>
<evidence type="ECO:0000256" key="6">
    <source>
        <dbReference type="ARBA" id="ARBA00022842"/>
    </source>
</evidence>
<dbReference type="SUPFAM" id="SSF140356">
    <property type="entry name" value="PPK N-terminal domain-like"/>
    <property type="match status" value="1"/>
</dbReference>
<dbReference type="RefSeq" id="WP_215627807.1">
    <property type="nucleotide sequence ID" value="NZ_CP067089.2"/>
</dbReference>
<feature type="active site" description="Phosphohistidine intermediate" evidence="7">
    <location>
        <position position="435"/>
    </location>
</feature>
<dbReference type="GO" id="GO:0009358">
    <property type="term" value="C:polyphosphate kinase complex"/>
    <property type="evidence" value="ECO:0007669"/>
    <property type="project" value="InterPro"/>
</dbReference>
<accession>A0A7T8BCQ3</accession>
<comment type="similarity">
    <text evidence="7 8">Belongs to the polyphosphate kinase 1 (PPK1) family.</text>
</comment>
<keyword evidence="11" id="KW-1185">Reference proteome</keyword>
<dbReference type="NCBIfam" id="TIGR03705">
    <property type="entry name" value="poly_P_kin"/>
    <property type="match status" value="1"/>
</dbReference>
<name>A0A7T8BCQ3_9SPIR</name>
<dbReference type="EC" id="2.7.4.1" evidence="7 8"/>
<dbReference type="Gene3D" id="1.20.58.310">
    <property type="entry name" value="Polyphosphate kinase N-terminal domain"/>
    <property type="match status" value="1"/>
</dbReference>
<dbReference type="GO" id="GO:0008976">
    <property type="term" value="F:polyphosphate kinase activity"/>
    <property type="evidence" value="ECO:0007669"/>
    <property type="project" value="UniProtKB-UniRule"/>
</dbReference>
<dbReference type="GO" id="GO:0046872">
    <property type="term" value="F:metal ion binding"/>
    <property type="evidence" value="ECO:0007669"/>
    <property type="project" value="UniProtKB-KW"/>
</dbReference>
<reference evidence="10" key="1">
    <citation type="submission" date="2021-01" db="EMBL/GenBank/DDBJ databases">
        <title>Description of Breznakiella homolactica.</title>
        <authorList>
            <person name="Song Y."/>
            <person name="Brune A."/>
        </authorList>
    </citation>
    <scope>NUCLEOTIDE SEQUENCE</scope>
    <source>
        <strain evidence="10">RmG30</strain>
    </source>
</reference>
<dbReference type="Pfam" id="PF13089">
    <property type="entry name" value="PP_kinase_N"/>
    <property type="match status" value="1"/>
</dbReference>
<dbReference type="InterPro" id="IPR041108">
    <property type="entry name" value="PP_kinase_C_1"/>
</dbReference>
<evidence type="ECO:0000256" key="4">
    <source>
        <dbReference type="ARBA" id="ARBA00022777"/>
    </source>
</evidence>
<organism evidence="10 11">
    <name type="scientific">Breznakiella homolactica</name>
    <dbReference type="NCBI Taxonomy" id="2798577"/>
    <lineage>
        <taxon>Bacteria</taxon>
        <taxon>Pseudomonadati</taxon>
        <taxon>Spirochaetota</taxon>
        <taxon>Spirochaetia</taxon>
        <taxon>Spirochaetales</taxon>
        <taxon>Breznakiellaceae</taxon>
        <taxon>Breznakiella</taxon>
    </lineage>
</organism>
<dbReference type="AlphaFoldDB" id="A0A7T8BCQ3"/>
<dbReference type="InterPro" id="IPR025198">
    <property type="entry name" value="PPK_N_dom"/>
</dbReference>
<dbReference type="PANTHER" id="PTHR30218">
    <property type="entry name" value="POLYPHOSPHATE KINASE"/>
    <property type="match status" value="1"/>
</dbReference>
<dbReference type="Proteomes" id="UP000595917">
    <property type="component" value="Chromosome"/>
</dbReference>
<dbReference type="Pfam" id="PF13090">
    <property type="entry name" value="PP_kinase_C"/>
    <property type="match status" value="1"/>
</dbReference>
<feature type="binding site" evidence="7">
    <location>
        <position position="375"/>
    </location>
    <ligand>
        <name>Mg(2+)</name>
        <dbReference type="ChEBI" id="CHEBI:18420"/>
    </ligand>
</feature>
<evidence type="ECO:0000256" key="3">
    <source>
        <dbReference type="ARBA" id="ARBA00022741"/>
    </source>
</evidence>
<evidence type="ECO:0000256" key="2">
    <source>
        <dbReference type="ARBA" id="ARBA00022679"/>
    </source>
</evidence>
<dbReference type="PROSITE" id="PS50035">
    <property type="entry name" value="PLD"/>
    <property type="match status" value="1"/>
</dbReference>
<dbReference type="InterPro" id="IPR001736">
    <property type="entry name" value="PLipase_D/transphosphatidylase"/>
</dbReference>
<dbReference type="KEGG" id="bhc:JFL75_06205"/>
<dbReference type="GO" id="GO:0006799">
    <property type="term" value="P:polyphosphate biosynthetic process"/>
    <property type="evidence" value="ECO:0007669"/>
    <property type="project" value="UniProtKB-UniRule"/>
</dbReference>
<keyword evidence="4 7" id="KW-0418">Kinase</keyword>
<dbReference type="Gene3D" id="3.30.870.10">
    <property type="entry name" value="Endonuclease Chain A"/>
    <property type="match status" value="2"/>
</dbReference>
<keyword evidence="2 7" id="KW-0808">Transferase</keyword>
<dbReference type="InterPro" id="IPR036832">
    <property type="entry name" value="PPK_N_dom_sf"/>
</dbReference>
<keyword evidence="7" id="KW-0479">Metal-binding</keyword>
<evidence type="ECO:0000256" key="5">
    <source>
        <dbReference type="ARBA" id="ARBA00022840"/>
    </source>
</evidence>
<comment type="function">
    <text evidence="7 8">Catalyzes the reversible transfer of the terminal phosphate of ATP to form a long-chain polyphosphate (polyP).</text>
</comment>
<evidence type="ECO:0000313" key="11">
    <source>
        <dbReference type="Proteomes" id="UP000595917"/>
    </source>
</evidence>
<feature type="binding site" evidence="7">
    <location>
        <position position="592"/>
    </location>
    <ligand>
        <name>ATP</name>
        <dbReference type="ChEBI" id="CHEBI:30616"/>
    </ligand>
</feature>
<evidence type="ECO:0000259" key="9">
    <source>
        <dbReference type="PROSITE" id="PS50035"/>
    </source>
</evidence>
<feature type="binding site" evidence="7">
    <location>
        <position position="564"/>
    </location>
    <ligand>
        <name>ATP</name>
        <dbReference type="ChEBI" id="CHEBI:30616"/>
    </ligand>
</feature>
<feature type="domain" description="PLD phosphodiesterase" evidence="9">
    <location>
        <begin position="587"/>
        <end position="617"/>
    </location>
</feature>
<comment type="cofactor">
    <cofactor evidence="7">
        <name>Mg(2+)</name>
        <dbReference type="ChEBI" id="CHEBI:18420"/>
    </cofactor>
</comment>
<sequence length="707" mass="81109">MENTEPIFFNRDLSWIEFNGRVLSEAMRPDLPPLDRFKFLSIVSSNFDEFFMVRVAAMKRALKSRFWNDPSGLNIEDQLKETSEKARAIIERQYTCLRDEVLPALAREGLELVRPGGYTAVQKTYLESLFFRELDPVLTPLRVEGEDGLPSTESLKLFVVFMLVKEDSADPDQGDYMALVQVPSSLDRVVWLPEEGGIKNRWTLLEDVIISWGTHLFQGYDVRESMVFKVNRDADFSVDEQRDEDFVEAMEEVLINREKSMPVRMVCSSESPYLRKELTRRLGLEENDIYEIEGPLDLRTLSELVNVSGFDRLRSKIWKNYWNPEFPEDEPLWDRICQGDVIIHLPYNSFDPVLRFFQDAATDPSVISIKTALYRTSGDSPVVKALELAALNGKQVTAVVELKARFDESRNISWANRLEKAGVIVVYGLARLKVHAKATLIIRRESSGIKRYVYMSTGNYNDKTAKQYGDIGLFTSQEDIGYDVSMLFNMITGYSTIQGTRRLVIAPTAFKQRLLSLIDRETNRSSQESPGKIMAKMNALADTDVIKALYRASQGGVKILLNVRGICMLVPGVPGLSENIRVVSIVDHYLEHSRIFYFDNGGADEVYLSSADWMTRNLERRVELMFPVLQGDLKKKVTRILETYFLDNCQSHLLQSNGEWKRLTPSGKDAPFRAQEYFYNKAREEAHKLWTPKQEFTVRRSPPGERI</sequence>
<feature type="binding site" evidence="7">
    <location>
        <position position="468"/>
    </location>
    <ligand>
        <name>ATP</name>
        <dbReference type="ChEBI" id="CHEBI:30616"/>
    </ligand>
</feature>
<dbReference type="InterPro" id="IPR003414">
    <property type="entry name" value="PP_kinase"/>
</dbReference>
<comment type="catalytic activity">
    <reaction evidence="7 8">
        <text>[phosphate](n) + ATP = [phosphate](n+1) + ADP</text>
        <dbReference type="Rhea" id="RHEA:19573"/>
        <dbReference type="Rhea" id="RHEA-COMP:9859"/>
        <dbReference type="Rhea" id="RHEA-COMP:14280"/>
        <dbReference type="ChEBI" id="CHEBI:16838"/>
        <dbReference type="ChEBI" id="CHEBI:30616"/>
        <dbReference type="ChEBI" id="CHEBI:456216"/>
        <dbReference type="EC" id="2.7.4.1"/>
    </reaction>
</comment>
<dbReference type="InterPro" id="IPR025200">
    <property type="entry name" value="PPK_C_dom2"/>
</dbReference>
<evidence type="ECO:0000313" key="10">
    <source>
        <dbReference type="EMBL" id="QQO10503.1"/>
    </source>
</evidence>
<feature type="binding site" evidence="7">
    <location>
        <position position="405"/>
    </location>
    <ligand>
        <name>Mg(2+)</name>
        <dbReference type="ChEBI" id="CHEBI:18420"/>
    </ligand>
</feature>
<dbReference type="Pfam" id="PF02503">
    <property type="entry name" value="PP_kinase"/>
    <property type="match status" value="1"/>
</dbReference>
<evidence type="ECO:0000256" key="1">
    <source>
        <dbReference type="ARBA" id="ARBA00022553"/>
    </source>
</evidence>
<feature type="binding site" evidence="7">
    <location>
        <position position="46"/>
    </location>
    <ligand>
        <name>ATP</name>
        <dbReference type="ChEBI" id="CHEBI:30616"/>
    </ligand>
</feature>
<keyword evidence="1 7" id="KW-0597">Phosphoprotein</keyword>
<keyword evidence="5 7" id="KW-0067">ATP-binding</keyword>
<dbReference type="PIRSF" id="PIRSF015589">
    <property type="entry name" value="PP_kinase"/>
    <property type="match status" value="1"/>
</dbReference>